<reference evidence="1" key="1">
    <citation type="submission" date="2020-07" db="EMBL/GenBank/DDBJ databases">
        <title>Huge and variable diversity of episymbiotic CPR bacteria and DPANN archaea in groundwater ecosystems.</title>
        <authorList>
            <person name="He C.Y."/>
            <person name="Keren R."/>
            <person name="Whittaker M."/>
            <person name="Farag I.F."/>
            <person name="Doudna J."/>
            <person name="Cate J.H.D."/>
            <person name="Banfield J.F."/>
        </authorList>
    </citation>
    <scope>NUCLEOTIDE SEQUENCE</scope>
    <source>
        <strain evidence="1">NC_groundwater_717_Ag_S-0.2um_59_8</strain>
    </source>
</reference>
<evidence type="ECO:0000313" key="2">
    <source>
        <dbReference type="Proteomes" id="UP000741360"/>
    </source>
</evidence>
<dbReference type="EMBL" id="JACPSX010000038">
    <property type="protein sequence ID" value="MBI3013888.1"/>
    <property type="molecule type" value="Genomic_DNA"/>
</dbReference>
<name>A0A932GMI7_UNCTE</name>
<evidence type="ECO:0000313" key="1">
    <source>
        <dbReference type="EMBL" id="MBI3013888.1"/>
    </source>
</evidence>
<gene>
    <name evidence="1" type="ORF">HYY65_02220</name>
</gene>
<proteinExistence type="predicted"/>
<protein>
    <submittedName>
        <fullName evidence="1">Uncharacterized protein</fullName>
    </submittedName>
</protein>
<dbReference type="Proteomes" id="UP000741360">
    <property type="component" value="Unassembled WGS sequence"/>
</dbReference>
<accession>A0A932GMI7</accession>
<dbReference type="AlphaFoldDB" id="A0A932GMI7"/>
<sequence>MNVQAKPLSEITRHAIDLLSKEMGIVDTVRFLNQFTTGYGDYTEEREDVFKDLTLDEILAAIKKVRSPETG</sequence>
<comment type="caution">
    <text evidence="1">The sequence shown here is derived from an EMBL/GenBank/DDBJ whole genome shotgun (WGS) entry which is preliminary data.</text>
</comment>
<organism evidence="1 2">
    <name type="scientific">Tectimicrobiota bacterium</name>
    <dbReference type="NCBI Taxonomy" id="2528274"/>
    <lineage>
        <taxon>Bacteria</taxon>
        <taxon>Pseudomonadati</taxon>
        <taxon>Nitrospinota/Tectimicrobiota group</taxon>
        <taxon>Candidatus Tectimicrobiota</taxon>
    </lineage>
</organism>